<dbReference type="PANTHER" id="PTHR33681">
    <property type="entry name" value="BINDING PROTEIN, PUTATIVE, EXPRESSED-RELATED"/>
    <property type="match status" value="1"/>
</dbReference>
<reference evidence="2 3" key="1">
    <citation type="submission" date="2019-11" db="EMBL/GenBank/DDBJ databases">
        <authorList>
            <person name="Cheng Q."/>
            <person name="Yang Z."/>
        </authorList>
    </citation>
    <scope>NUCLEOTIDE SEQUENCE [LARGE SCALE GENOMIC DNA]</scope>
    <source>
        <strain evidence="2 3">HX-22-1</strain>
    </source>
</reference>
<dbReference type="EMBL" id="WKJI01000008">
    <property type="protein sequence ID" value="MRX48803.1"/>
    <property type="molecule type" value="Genomic_DNA"/>
</dbReference>
<dbReference type="Proteomes" id="UP000462931">
    <property type="component" value="Unassembled WGS sequence"/>
</dbReference>
<keyword evidence="1" id="KW-0732">Signal</keyword>
<feature type="signal peptide" evidence="1">
    <location>
        <begin position="1"/>
        <end position="25"/>
    </location>
</feature>
<organism evidence="2 3">
    <name type="scientific">Pedobacter puniceum</name>
    <dbReference type="NCBI Taxonomy" id="2666136"/>
    <lineage>
        <taxon>Bacteria</taxon>
        <taxon>Pseudomonadati</taxon>
        <taxon>Bacteroidota</taxon>
        <taxon>Sphingobacteriia</taxon>
        <taxon>Sphingobacteriales</taxon>
        <taxon>Sphingobacteriaceae</taxon>
        <taxon>Pedobacter</taxon>
    </lineage>
</organism>
<dbReference type="PANTHER" id="PTHR33681:SF17">
    <property type="entry name" value="CONCANAVALIN A-LIKE LECTIN_GLUCANASE DOMAIN SUPERFAMILY, ALGINATE LYASE 2"/>
    <property type="match status" value="1"/>
</dbReference>
<protein>
    <recommendedName>
        <fullName evidence="4">Polysaccharide lyase family 7 protein</fullName>
    </recommendedName>
</protein>
<gene>
    <name evidence="2" type="ORF">GJJ64_16525</name>
</gene>
<feature type="chain" id="PRO_5029471738" description="Polysaccharide lyase family 7 protein" evidence="1">
    <location>
        <begin position="26"/>
        <end position="257"/>
    </location>
</feature>
<dbReference type="RefSeq" id="WP_154288863.1">
    <property type="nucleotide sequence ID" value="NZ_WKJI01000008.1"/>
</dbReference>
<evidence type="ECO:0000313" key="2">
    <source>
        <dbReference type="EMBL" id="MRX48803.1"/>
    </source>
</evidence>
<dbReference type="AlphaFoldDB" id="A0A7K0FSR3"/>
<evidence type="ECO:0000313" key="3">
    <source>
        <dbReference type="Proteomes" id="UP000462931"/>
    </source>
</evidence>
<keyword evidence="3" id="KW-1185">Reference proteome</keyword>
<accession>A0A7K0FSR3</accession>
<name>A0A7K0FSR3_9SPHI</name>
<comment type="caution">
    <text evidence="2">The sequence shown here is derived from an EMBL/GenBank/DDBJ whole genome shotgun (WGS) entry which is preliminary data.</text>
</comment>
<proteinExistence type="predicted"/>
<evidence type="ECO:0008006" key="4">
    <source>
        <dbReference type="Google" id="ProtNLM"/>
    </source>
</evidence>
<evidence type="ECO:0000256" key="1">
    <source>
        <dbReference type="SAM" id="SignalP"/>
    </source>
</evidence>
<sequence length="257" mass="30069">MKTKFLKSSLLLLSCMFYLNQVSFAQVKFKDVKWTKIQEPDLVLQLQNSKKMDRFDWDTLKANQDIVANLCKYSFKNKTSNYTNAVHRFTIGSDPKAKRSEMKIQMDGKYKDDGIYQFEGEVRFIDGILSSHHICQVWQNMKQSGFKVLIFNTKKDDNGTLVVPPSVDRVGTFKPLTNVFTDYNDKTNKWLKVNIIHFRKENKVYIYLGDKGQLYNEYTHGPADGDYYFKFGAYGKLENDKEATVEWRNIKMFEGTN</sequence>